<dbReference type="InterPro" id="IPR051533">
    <property type="entry name" value="WaaL-like"/>
</dbReference>
<dbReference type="HOGENOM" id="CLU_637527_0_0_9"/>
<feature type="transmembrane region" description="Helical" evidence="5">
    <location>
        <begin position="353"/>
        <end position="370"/>
    </location>
</feature>
<name>A5D385_PELTS</name>
<dbReference type="InterPro" id="IPR007016">
    <property type="entry name" value="O-antigen_ligase-rel_domated"/>
</dbReference>
<proteinExistence type="predicted"/>
<dbReference type="Pfam" id="PF04932">
    <property type="entry name" value="Wzy_C"/>
    <property type="match status" value="1"/>
</dbReference>
<evidence type="ECO:0000256" key="3">
    <source>
        <dbReference type="ARBA" id="ARBA00022989"/>
    </source>
</evidence>
<feature type="transmembrane region" description="Helical" evidence="5">
    <location>
        <begin position="14"/>
        <end position="31"/>
    </location>
</feature>
<accession>A5D385</accession>
<dbReference type="GO" id="GO:0016020">
    <property type="term" value="C:membrane"/>
    <property type="evidence" value="ECO:0007669"/>
    <property type="project" value="UniProtKB-SubCell"/>
</dbReference>
<dbReference type="KEGG" id="pth:PTH_1105"/>
<dbReference type="Proteomes" id="UP000006556">
    <property type="component" value="Chromosome"/>
</dbReference>
<feature type="transmembrane region" description="Helical" evidence="5">
    <location>
        <begin position="173"/>
        <end position="191"/>
    </location>
</feature>
<dbReference type="AlphaFoldDB" id="A5D385"/>
<comment type="subcellular location">
    <subcellularLocation>
        <location evidence="1">Membrane</location>
        <topology evidence="1">Multi-pass membrane protein</topology>
    </subcellularLocation>
</comment>
<organism evidence="7 8">
    <name type="scientific">Pelotomaculum thermopropionicum (strain DSM 13744 / JCM 10971 / SI)</name>
    <dbReference type="NCBI Taxonomy" id="370438"/>
    <lineage>
        <taxon>Bacteria</taxon>
        <taxon>Bacillati</taxon>
        <taxon>Bacillota</taxon>
        <taxon>Clostridia</taxon>
        <taxon>Eubacteriales</taxon>
        <taxon>Desulfotomaculaceae</taxon>
        <taxon>Pelotomaculum</taxon>
    </lineage>
</organism>
<dbReference type="eggNOG" id="COG3307">
    <property type="taxonomic scope" value="Bacteria"/>
</dbReference>
<keyword evidence="4 5" id="KW-0472">Membrane</keyword>
<feature type="domain" description="O-antigen ligase-related" evidence="6">
    <location>
        <begin position="236"/>
        <end position="360"/>
    </location>
</feature>
<dbReference type="EMBL" id="AP009389">
    <property type="protein sequence ID" value="BAF59286.1"/>
    <property type="molecule type" value="Genomic_DNA"/>
</dbReference>
<evidence type="ECO:0000259" key="6">
    <source>
        <dbReference type="Pfam" id="PF04932"/>
    </source>
</evidence>
<feature type="transmembrane region" description="Helical" evidence="5">
    <location>
        <begin position="78"/>
        <end position="97"/>
    </location>
</feature>
<feature type="transmembrane region" description="Helical" evidence="5">
    <location>
        <begin position="197"/>
        <end position="218"/>
    </location>
</feature>
<feature type="transmembrane region" description="Helical" evidence="5">
    <location>
        <begin position="109"/>
        <end position="128"/>
    </location>
</feature>
<protein>
    <recommendedName>
        <fullName evidence="6">O-antigen ligase-related domain-containing protein</fullName>
    </recommendedName>
</protein>
<feature type="transmembrane region" description="Helical" evidence="5">
    <location>
        <begin position="275"/>
        <end position="294"/>
    </location>
</feature>
<sequence length="430" mass="45593">MSTQKLPVEFVNKYILLAAAVSGAAVGVARVKWPLSLAGGFMALIAFLMAPEVLGFFIGGGLQLTGRTLELGLSGLHFLNTGSFLFPLYCLLLFLLLKKRAGTLIPLLKCWEAWAALGLGLLMLLRLPGSLFAEYGAQKLKYYLANNMVSFAGPVLATAVWDLAGLHRFLKGLFLGGLALTAYFWLSKAFLDLPFNAYAVLNFNPIGLGRLIGLFALLAVTGRMMPFPGPLRLSLAAAAGAAVVLLNARGPALALVAALLFGCLPAGGRFRPQAFLAVISFCLVAFYIVSNYWFSTGFLSAGDSGRLQLYQAALNEFLQNPLLGAGTGSFAGLAPLPGVMYPHNLFLESAVEMGLPGLGLSLLLAFTPLARLITRTKRSEDMALAGPLLVYCLVNAMISGDIPGNFPLWLSAGVAAALFMAEAEGRRCGC</sequence>
<dbReference type="PANTHER" id="PTHR37422:SF13">
    <property type="entry name" value="LIPOPOLYSACCHARIDE BIOSYNTHESIS PROTEIN PA4999-RELATED"/>
    <property type="match status" value="1"/>
</dbReference>
<evidence type="ECO:0000313" key="7">
    <source>
        <dbReference type="EMBL" id="BAF59286.1"/>
    </source>
</evidence>
<keyword evidence="3 5" id="KW-1133">Transmembrane helix</keyword>
<feature type="transmembrane region" description="Helical" evidence="5">
    <location>
        <begin position="38"/>
        <end position="58"/>
    </location>
</feature>
<evidence type="ECO:0000256" key="2">
    <source>
        <dbReference type="ARBA" id="ARBA00022692"/>
    </source>
</evidence>
<keyword evidence="8" id="KW-1185">Reference proteome</keyword>
<evidence type="ECO:0000256" key="5">
    <source>
        <dbReference type="SAM" id="Phobius"/>
    </source>
</evidence>
<dbReference type="PANTHER" id="PTHR37422">
    <property type="entry name" value="TEICHURONIC ACID BIOSYNTHESIS PROTEIN TUAE"/>
    <property type="match status" value="1"/>
</dbReference>
<dbReference type="STRING" id="370438.PTH_1105"/>
<reference evidence="8" key="1">
    <citation type="journal article" date="2008" name="Genome Res.">
        <title>The genome of Pelotomaculum thermopropionicum reveals niche-associated evolution in anaerobic microbiota.</title>
        <authorList>
            <person name="Kosaka T."/>
            <person name="Kato S."/>
            <person name="Shimoyama T."/>
            <person name="Ishii S."/>
            <person name="Abe T."/>
            <person name="Watanabe K."/>
        </authorList>
    </citation>
    <scope>NUCLEOTIDE SEQUENCE [LARGE SCALE GENOMIC DNA]</scope>
    <source>
        <strain evidence="8">DSM 13744 / JCM 10971 / SI</strain>
    </source>
</reference>
<evidence type="ECO:0000256" key="1">
    <source>
        <dbReference type="ARBA" id="ARBA00004141"/>
    </source>
</evidence>
<evidence type="ECO:0000313" key="8">
    <source>
        <dbReference type="Proteomes" id="UP000006556"/>
    </source>
</evidence>
<gene>
    <name evidence="7" type="ordered locus">PTH_1105</name>
</gene>
<keyword evidence="2 5" id="KW-0812">Transmembrane</keyword>
<evidence type="ECO:0000256" key="4">
    <source>
        <dbReference type="ARBA" id="ARBA00023136"/>
    </source>
</evidence>